<dbReference type="PANTHER" id="PTHR31389">
    <property type="entry name" value="LD39211P"/>
    <property type="match status" value="1"/>
</dbReference>
<evidence type="ECO:0000313" key="1">
    <source>
        <dbReference type="Proteomes" id="UP000887578"/>
    </source>
</evidence>
<dbReference type="PANTHER" id="PTHR31389:SF4">
    <property type="entry name" value="LD39211P"/>
    <property type="match status" value="1"/>
</dbReference>
<dbReference type="AlphaFoldDB" id="A0A914QCM3"/>
<organism evidence="1 2">
    <name type="scientific">Panagrolaimus davidi</name>
    <dbReference type="NCBI Taxonomy" id="227884"/>
    <lineage>
        <taxon>Eukaryota</taxon>
        <taxon>Metazoa</taxon>
        <taxon>Ecdysozoa</taxon>
        <taxon>Nematoda</taxon>
        <taxon>Chromadorea</taxon>
        <taxon>Rhabditida</taxon>
        <taxon>Tylenchina</taxon>
        <taxon>Panagrolaimomorpha</taxon>
        <taxon>Panagrolaimoidea</taxon>
        <taxon>Panagrolaimidae</taxon>
        <taxon>Panagrolaimus</taxon>
    </lineage>
</organism>
<dbReference type="InterPro" id="IPR014729">
    <property type="entry name" value="Rossmann-like_a/b/a_fold"/>
</dbReference>
<protein>
    <submittedName>
        <fullName evidence="2">Uncharacterized protein</fullName>
    </submittedName>
</protein>
<proteinExistence type="predicted"/>
<accession>A0A914QCM3</accession>
<dbReference type="Gene3D" id="3.40.50.620">
    <property type="entry name" value="HUPs"/>
    <property type="match status" value="1"/>
</dbReference>
<keyword evidence="1" id="KW-1185">Reference proteome</keyword>
<name>A0A914QCM3_9BILA</name>
<reference evidence="2" key="1">
    <citation type="submission" date="2022-11" db="UniProtKB">
        <authorList>
            <consortium name="WormBaseParasite"/>
        </authorList>
    </citation>
    <scope>IDENTIFICATION</scope>
</reference>
<sequence length="222" mass="25796">MNEGERLKMIDQCRYVDEAYISPPFFPTIEFVNSLKVRVFKLFYTDLVTYDSLPYNPQKYKVILNIDTSIRFDPSFNFSNLISDVIKQNPTDVTLLASNSHNMFSATHPKMFECFPHINKKSTIKSTQYKSGLILWIGSEIGWKITKRFVTCALHPKCMGHPGSTVNCDYNLMTKFPNRFSGCHRFDQSALNLILLEESKYRSSQFQIESNAFKIRRNSKLK</sequence>
<evidence type="ECO:0000313" key="2">
    <source>
        <dbReference type="WBParaSite" id="PDA_v2.g29365.t1"/>
    </source>
</evidence>
<dbReference type="Proteomes" id="UP000887578">
    <property type="component" value="Unplaced"/>
</dbReference>
<dbReference type="WBParaSite" id="PDA_v2.g29365.t1">
    <property type="protein sequence ID" value="PDA_v2.g29365.t1"/>
    <property type="gene ID" value="PDA_v2.g29365"/>
</dbReference>